<proteinExistence type="predicted"/>
<dbReference type="InterPro" id="IPR036056">
    <property type="entry name" value="Fibrinogen-like_C"/>
</dbReference>
<dbReference type="NCBIfam" id="NF040941">
    <property type="entry name" value="GGGWT_bact"/>
    <property type="match status" value="1"/>
</dbReference>
<dbReference type="Proteomes" id="UP000694844">
    <property type="component" value="Chromosome 5"/>
</dbReference>
<dbReference type="InterPro" id="IPR002181">
    <property type="entry name" value="Fibrinogen_a/b/g_C_dom"/>
</dbReference>
<organism evidence="2 3">
    <name type="scientific">Crassostrea virginica</name>
    <name type="common">Eastern oyster</name>
    <dbReference type="NCBI Taxonomy" id="6565"/>
    <lineage>
        <taxon>Eukaryota</taxon>
        <taxon>Metazoa</taxon>
        <taxon>Spiralia</taxon>
        <taxon>Lophotrochozoa</taxon>
        <taxon>Mollusca</taxon>
        <taxon>Bivalvia</taxon>
        <taxon>Autobranchia</taxon>
        <taxon>Pteriomorphia</taxon>
        <taxon>Ostreida</taxon>
        <taxon>Ostreoidea</taxon>
        <taxon>Ostreidae</taxon>
        <taxon>Crassostrea</taxon>
    </lineage>
</organism>
<sequence>MMAVSVQPHSQIKGNVESLLLTSGSWNWRHLNTSVKVDSPVRVDVSLTSHYRLTGKHFTKFLKLQKRRDSVSILRAIPNTKGRDGVYTIFPDLKTTKLVYCDMNTEGGGWIVVTLIYFYHVGIKCPITNQ</sequence>
<protein>
    <submittedName>
        <fullName evidence="3">Uncharacterized protein LOC111134919</fullName>
    </submittedName>
</protein>
<dbReference type="SUPFAM" id="SSF56496">
    <property type="entry name" value="Fibrinogen C-terminal domain-like"/>
    <property type="match status" value="1"/>
</dbReference>
<evidence type="ECO:0000313" key="2">
    <source>
        <dbReference type="Proteomes" id="UP000694844"/>
    </source>
</evidence>
<dbReference type="GeneID" id="111134919"/>
<dbReference type="Gene3D" id="3.90.215.10">
    <property type="entry name" value="Gamma Fibrinogen, chain A, domain 1"/>
    <property type="match status" value="1"/>
</dbReference>
<evidence type="ECO:0000313" key="3">
    <source>
        <dbReference type="RefSeq" id="XP_022340183.1"/>
    </source>
</evidence>
<dbReference type="AlphaFoldDB" id="A0A8B8EKT9"/>
<accession>A0A8B8EKT9</accession>
<dbReference type="KEGG" id="cvn:111134919"/>
<gene>
    <name evidence="3" type="primary">LOC111134919</name>
</gene>
<keyword evidence="2" id="KW-1185">Reference proteome</keyword>
<evidence type="ECO:0000259" key="1">
    <source>
        <dbReference type="Pfam" id="PF00147"/>
    </source>
</evidence>
<name>A0A8B8EKT9_CRAVI</name>
<dbReference type="InterPro" id="IPR014716">
    <property type="entry name" value="Fibrinogen_a/b/g_C_1"/>
</dbReference>
<dbReference type="Pfam" id="PF00147">
    <property type="entry name" value="Fibrinogen_C"/>
    <property type="match status" value="1"/>
</dbReference>
<dbReference type="OrthoDB" id="10072423at2759"/>
<dbReference type="RefSeq" id="XP_022340183.1">
    <property type="nucleotide sequence ID" value="XM_022484475.1"/>
</dbReference>
<feature type="domain" description="Fibrinogen C-terminal" evidence="1">
    <location>
        <begin position="81"/>
        <end position="113"/>
    </location>
</feature>
<reference evidence="3" key="1">
    <citation type="submission" date="2025-08" db="UniProtKB">
        <authorList>
            <consortium name="RefSeq"/>
        </authorList>
    </citation>
    <scope>IDENTIFICATION</scope>
    <source>
        <tissue evidence="3">Whole sample</tissue>
    </source>
</reference>